<evidence type="ECO:0000313" key="1">
    <source>
        <dbReference type="EMBL" id="MET8437471.1"/>
    </source>
</evidence>
<protein>
    <submittedName>
        <fullName evidence="1">Uncharacterized protein</fullName>
    </submittedName>
</protein>
<dbReference type="EMBL" id="JBEXIP010000038">
    <property type="protein sequence ID" value="MET8437471.1"/>
    <property type="molecule type" value="Genomic_DNA"/>
</dbReference>
<proteinExistence type="predicted"/>
<gene>
    <name evidence="1" type="ORF">ABZV61_32905</name>
</gene>
<accession>A0ABV2UHZ1</accession>
<reference evidence="1 2" key="1">
    <citation type="submission" date="2024-06" db="EMBL/GenBank/DDBJ databases">
        <title>The Natural Products Discovery Center: Release of the First 8490 Sequenced Strains for Exploring Actinobacteria Biosynthetic Diversity.</title>
        <authorList>
            <person name="Kalkreuter E."/>
            <person name="Kautsar S.A."/>
            <person name="Yang D."/>
            <person name="Bader C.D."/>
            <person name="Teijaro C.N."/>
            <person name="Fluegel L."/>
            <person name="Davis C.M."/>
            <person name="Simpson J.R."/>
            <person name="Lauterbach L."/>
            <person name="Steele A.D."/>
            <person name="Gui C."/>
            <person name="Meng S."/>
            <person name="Li G."/>
            <person name="Viehrig K."/>
            <person name="Ye F."/>
            <person name="Su P."/>
            <person name="Kiefer A.F."/>
            <person name="Nichols A."/>
            <person name="Cepeda A.J."/>
            <person name="Yan W."/>
            <person name="Fan B."/>
            <person name="Jiang Y."/>
            <person name="Adhikari A."/>
            <person name="Zheng C.-J."/>
            <person name="Schuster L."/>
            <person name="Cowan T.M."/>
            <person name="Smanski M.J."/>
            <person name="Chevrette M.G."/>
            <person name="De Carvalho L.P.S."/>
            <person name="Shen B."/>
        </authorList>
    </citation>
    <scope>NUCLEOTIDE SEQUENCE [LARGE SCALE GENOMIC DNA]</scope>
    <source>
        <strain evidence="1 2">NPDC005137</strain>
    </source>
</reference>
<name>A0ABV2UHZ1_9ACTN</name>
<dbReference type="Proteomes" id="UP001550044">
    <property type="component" value="Unassembled WGS sequence"/>
</dbReference>
<keyword evidence="2" id="KW-1185">Reference proteome</keyword>
<sequence>MPVADGLRQLLSSENRFWPNDDELRKKIRTAPFYQYGRPQQRRLVLQRIEESYEHPEPVDFAAAQFDHRVREASVARERVDADAG</sequence>
<dbReference type="RefSeq" id="WP_356712169.1">
    <property type="nucleotide sequence ID" value="NZ_JBEXIP010000038.1"/>
</dbReference>
<comment type="caution">
    <text evidence="1">The sequence shown here is derived from an EMBL/GenBank/DDBJ whole genome shotgun (WGS) entry which is preliminary data.</text>
</comment>
<evidence type="ECO:0000313" key="2">
    <source>
        <dbReference type="Proteomes" id="UP001550044"/>
    </source>
</evidence>
<organism evidence="1 2">
    <name type="scientific">Streptomyces sp. 900116325</name>
    <dbReference type="NCBI Taxonomy" id="3154295"/>
    <lineage>
        <taxon>Bacteria</taxon>
        <taxon>Bacillati</taxon>
        <taxon>Actinomycetota</taxon>
        <taxon>Actinomycetes</taxon>
        <taxon>Kitasatosporales</taxon>
        <taxon>Streptomycetaceae</taxon>
        <taxon>Streptomyces</taxon>
    </lineage>
</organism>